<feature type="compositionally biased region" description="Low complexity" evidence="1">
    <location>
        <begin position="130"/>
        <end position="141"/>
    </location>
</feature>
<feature type="non-terminal residue" evidence="2">
    <location>
        <position position="1"/>
    </location>
</feature>
<feature type="compositionally biased region" description="Basic and acidic residues" evidence="1">
    <location>
        <begin position="93"/>
        <end position="105"/>
    </location>
</feature>
<dbReference type="EMBL" id="AP008216">
    <property type="protein sequence ID" value="BAH94981.1"/>
    <property type="molecule type" value="Genomic_DNA"/>
</dbReference>
<organism evidence="2 3">
    <name type="scientific">Oryza sativa subsp. japonica</name>
    <name type="common">Rice</name>
    <dbReference type="NCBI Taxonomy" id="39947"/>
    <lineage>
        <taxon>Eukaryota</taxon>
        <taxon>Viridiplantae</taxon>
        <taxon>Streptophyta</taxon>
        <taxon>Embryophyta</taxon>
        <taxon>Tracheophyta</taxon>
        <taxon>Spermatophyta</taxon>
        <taxon>Magnoliopsida</taxon>
        <taxon>Liliopsida</taxon>
        <taxon>Poales</taxon>
        <taxon>Poaceae</taxon>
        <taxon>BOP clade</taxon>
        <taxon>Oryzoideae</taxon>
        <taxon>Oryzeae</taxon>
        <taxon>Oryzinae</taxon>
        <taxon>Oryza</taxon>
        <taxon>Oryza sativa</taxon>
    </lineage>
</organism>
<accession>C7J7W6</accession>
<evidence type="ECO:0000313" key="3">
    <source>
        <dbReference type="Proteomes" id="UP000000763"/>
    </source>
</evidence>
<evidence type="ECO:0000313" key="2">
    <source>
        <dbReference type="EMBL" id="BAH94981.1"/>
    </source>
</evidence>
<feature type="region of interest" description="Disordered" evidence="1">
    <location>
        <begin position="1"/>
        <end position="200"/>
    </location>
</feature>
<gene>
    <name evidence="2" type="ordered locus">Os10g0539400</name>
</gene>
<reference evidence="3" key="2">
    <citation type="journal article" date="2008" name="Nucleic Acids Res.">
        <title>The rice annotation project database (RAP-DB): 2008 update.</title>
        <authorList>
            <consortium name="The rice annotation project (RAP)"/>
        </authorList>
    </citation>
    <scope>GENOME REANNOTATION</scope>
    <source>
        <strain evidence="3">cv. Nipponbare</strain>
    </source>
</reference>
<reference evidence="2 3" key="1">
    <citation type="journal article" date="2005" name="Nature">
        <title>The map-based sequence of the rice genome.</title>
        <authorList>
            <consortium name="International rice genome sequencing project (IRGSP)"/>
            <person name="Matsumoto T."/>
            <person name="Wu J."/>
            <person name="Kanamori H."/>
            <person name="Katayose Y."/>
            <person name="Fujisawa M."/>
            <person name="Namiki N."/>
            <person name="Mizuno H."/>
            <person name="Yamamoto K."/>
            <person name="Antonio B.A."/>
            <person name="Baba T."/>
            <person name="Sakata K."/>
            <person name="Nagamura Y."/>
            <person name="Aoki H."/>
            <person name="Arikawa K."/>
            <person name="Arita K."/>
            <person name="Bito T."/>
            <person name="Chiden Y."/>
            <person name="Fujitsuka N."/>
            <person name="Fukunaka R."/>
            <person name="Hamada M."/>
            <person name="Harada C."/>
            <person name="Hayashi A."/>
            <person name="Hijishita S."/>
            <person name="Honda M."/>
            <person name="Hosokawa S."/>
            <person name="Ichikawa Y."/>
            <person name="Idonuma A."/>
            <person name="Iijima M."/>
            <person name="Ikeda M."/>
            <person name="Ikeno M."/>
            <person name="Ito K."/>
            <person name="Ito S."/>
            <person name="Ito T."/>
            <person name="Ito Y."/>
            <person name="Ito Y."/>
            <person name="Iwabuchi A."/>
            <person name="Kamiya K."/>
            <person name="Karasawa W."/>
            <person name="Kurita K."/>
            <person name="Katagiri S."/>
            <person name="Kikuta A."/>
            <person name="Kobayashi H."/>
            <person name="Kobayashi N."/>
            <person name="Machita K."/>
            <person name="Maehara T."/>
            <person name="Masukawa M."/>
            <person name="Mizubayashi T."/>
            <person name="Mukai Y."/>
            <person name="Nagasaki H."/>
            <person name="Nagata Y."/>
            <person name="Naito S."/>
            <person name="Nakashima M."/>
            <person name="Nakama Y."/>
            <person name="Nakamichi Y."/>
            <person name="Nakamura M."/>
            <person name="Meguro A."/>
            <person name="Negishi M."/>
            <person name="Ohta I."/>
            <person name="Ohta T."/>
            <person name="Okamoto M."/>
            <person name="Ono N."/>
            <person name="Saji S."/>
            <person name="Sakaguchi M."/>
            <person name="Sakai K."/>
            <person name="Shibata M."/>
            <person name="Shimokawa T."/>
            <person name="Song J."/>
            <person name="Takazaki Y."/>
            <person name="Terasawa K."/>
            <person name="Tsugane M."/>
            <person name="Tsuji K."/>
            <person name="Ueda S."/>
            <person name="Waki K."/>
            <person name="Yamagata H."/>
            <person name="Yamamoto M."/>
            <person name="Yamamoto S."/>
            <person name="Yamane H."/>
            <person name="Yoshiki S."/>
            <person name="Yoshihara R."/>
            <person name="Yukawa K."/>
            <person name="Zhong H."/>
            <person name="Yano M."/>
            <person name="Yuan Q."/>
            <person name="Ouyang S."/>
            <person name="Liu J."/>
            <person name="Jones K.M."/>
            <person name="Gansberger K."/>
            <person name="Moffat K."/>
            <person name="Hill J."/>
            <person name="Bera J."/>
            <person name="Fadrosh D."/>
            <person name="Jin S."/>
            <person name="Johri S."/>
            <person name="Kim M."/>
            <person name="Overton L."/>
            <person name="Reardon M."/>
            <person name="Tsitrin T."/>
            <person name="Vuong H."/>
            <person name="Weaver B."/>
            <person name="Ciecko A."/>
            <person name="Tallon L."/>
            <person name="Jackson J."/>
            <person name="Pai G."/>
            <person name="Aken S.V."/>
            <person name="Utterback T."/>
            <person name="Reidmuller S."/>
            <person name="Feldblyum T."/>
            <person name="Hsiao J."/>
            <person name="Zismann V."/>
            <person name="Iobst S."/>
            <person name="de Vazeille A.R."/>
            <person name="Buell C.R."/>
            <person name="Ying K."/>
            <person name="Li Y."/>
            <person name="Lu T."/>
            <person name="Huang Y."/>
            <person name="Zhao Q."/>
            <person name="Feng Q."/>
            <person name="Zhang L."/>
            <person name="Zhu J."/>
            <person name="Weng Q."/>
            <person name="Mu J."/>
            <person name="Lu Y."/>
            <person name="Fan D."/>
            <person name="Liu Y."/>
            <person name="Guan J."/>
            <person name="Zhang Y."/>
            <person name="Yu S."/>
            <person name="Liu X."/>
            <person name="Zhang Y."/>
            <person name="Hong G."/>
            <person name="Han B."/>
            <person name="Choisne N."/>
            <person name="Demange N."/>
            <person name="Orjeda G."/>
            <person name="Samain S."/>
            <person name="Cattolico L."/>
            <person name="Pelletier E."/>
            <person name="Couloux A."/>
            <person name="Segurens B."/>
            <person name="Wincker P."/>
            <person name="D'Hont A."/>
            <person name="Scarpelli C."/>
            <person name="Weissenbach J."/>
            <person name="Salanoubat M."/>
            <person name="Quetier F."/>
            <person name="Yu Y."/>
            <person name="Kim H.R."/>
            <person name="Rambo T."/>
            <person name="Currie J."/>
            <person name="Collura K."/>
            <person name="Luo M."/>
            <person name="Yang T."/>
            <person name="Ammiraju J.S.S."/>
            <person name="Engler F."/>
            <person name="Soderlund C."/>
            <person name="Wing R.A."/>
            <person name="Palmer L.E."/>
            <person name="de la Bastide M."/>
            <person name="Spiegel L."/>
            <person name="Nascimento L."/>
            <person name="Zutavern T."/>
            <person name="O'Shaughnessy A."/>
            <person name="Dike S."/>
            <person name="Dedhia N."/>
            <person name="Preston R."/>
            <person name="Balija V."/>
            <person name="McCombie W.R."/>
            <person name="Chow T."/>
            <person name="Chen H."/>
            <person name="Chung M."/>
            <person name="Chen C."/>
            <person name="Shaw J."/>
            <person name="Wu H."/>
            <person name="Hsiao K."/>
            <person name="Chao Y."/>
            <person name="Chu M."/>
            <person name="Cheng C."/>
            <person name="Hour A."/>
            <person name="Lee P."/>
            <person name="Lin S."/>
            <person name="Lin Y."/>
            <person name="Liou J."/>
            <person name="Liu S."/>
            <person name="Hsing Y."/>
            <person name="Raghuvanshi S."/>
            <person name="Mohanty A."/>
            <person name="Bharti A.K."/>
            <person name="Gaur A."/>
            <person name="Gupta V."/>
            <person name="Kumar D."/>
            <person name="Ravi V."/>
            <person name="Vij S."/>
            <person name="Kapur A."/>
            <person name="Khurana P."/>
            <person name="Khurana P."/>
            <person name="Khurana J.P."/>
            <person name="Tyagi A.K."/>
            <person name="Gaikwad K."/>
            <person name="Singh A."/>
            <person name="Dalal V."/>
            <person name="Srivastava S."/>
            <person name="Dixit A."/>
            <person name="Pal A.K."/>
            <person name="Ghazi I.A."/>
            <person name="Yadav M."/>
            <person name="Pandit A."/>
            <person name="Bhargava A."/>
            <person name="Sureshbabu K."/>
            <person name="Batra K."/>
            <person name="Sharma T.R."/>
            <person name="Mohapatra T."/>
            <person name="Singh N.K."/>
            <person name="Messing J."/>
            <person name="Nelson A.B."/>
            <person name="Fuks G."/>
            <person name="Kavchok S."/>
            <person name="Keizer G."/>
            <person name="Linton E."/>
            <person name="Llaca V."/>
            <person name="Song R."/>
            <person name="Tanyolac B."/>
            <person name="Young S."/>
            <person name="Ho-Il K."/>
            <person name="Hahn J.H."/>
            <person name="Sangsakoo G."/>
            <person name="Vanavichit A."/>
            <person name="de Mattos Luiz.A.T."/>
            <person name="Zimmer P.D."/>
            <person name="Malone G."/>
            <person name="Dellagostin O."/>
            <person name="de Oliveira A.C."/>
            <person name="Bevan M."/>
            <person name="Bancroft I."/>
            <person name="Minx P."/>
            <person name="Cordum H."/>
            <person name="Wilson R."/>
            <person name="Cheng Z."/>
            <person name="Jin W."/>
            <person name="Jiang J."/>
            <person name="Leong S.A."/>
            <person name="Iwama H."/>
            <person name="Gojobori T."/>
            <person name="Itoh T."/>
            <person name="Niimura Y."/>
            <person name="Fujii Y."/>
            <person name="Habara T."/>
            <person name="Sakai H."/>
            <person name="Sato Y."/>
            <person name="Wilson G."/>
            <person name="Kumar K."/>
            <person name="McCouch S."/>
            <person name="Juretic N."/>
            <person name="Hoen D."/>
            <person name="Wright S."/>
            <person name="Bruskiewich R."/>
            <person name="Bureau T."/>
            <person name="Miyao A."/>
            <person name="Hirochika H."/>
            <person name="Nishikawa T."/>
            <person name="Kadowaki K."/>
            <person name="Sugiura M."/>
            <person name="Burr B."/>
            <person name="Sasaki T."/>
        </authorList>
    </citation>
    <scope>NUCLEOTIDE SEQUENCE [LARGE SCALE GENOMIC DNA]</scope>
    <source>
        <strain evidence="3">cv. Nipponbare</strain>
    </source>
</reference>
<feature type="compositionally biased region" description="Pro residues" evidence="1">
    <location>
        <begin position="63"/>
        <end position="74"/>
    </location>
</feature>
<evidence type="ECO:0000256" key="1">
    <source>
        <dbReference type="SAM" id="MobiDB-lite"/>
    </source>
</evidence>
<name>C7J7W6_ORYSJ</name>
<protein>
    <submittedName>
        <fullName evidence="2">Os10g0539400 protein</fullName>
    </submittedName>
</protein>
<dbReference type="KEGG" id="dosa:Os10g0539400"/>
<proteinExistence type="predicted"/>
<dbReference type="Proteomes" id="UP000000763">
    <property type="component" value="Chromosome 10"/>
</dbReference>
<sequence length="248" mass="25915">SPPSLSPKQSKSARCETNHAGGSTAARAPPPPTIAGDAPTPGGREGGREGDPAPAACRSAVPIPLPPRRPPPPTNLSSPLLLASAPRLAACRSTDRSLASRDLASESRSGGGASGPVGRWFPPRRRRAWSPRASCCSSPWGSPGGTSAGTRCSSSPGRCSSRSPSGYTSRLTSLPSRTSSSPHPSTPIPSRRRRRLRPPPPRACLSCTACHGRTRVGNRASVGRGRGRRRWRRPAASRGCRGTTRRCC</sequence>
<dbReference type="AlphaFoldDB" id="C7J7W6"/>
<feature type="compositionally biased region" description="Low complexity" evidence="1">
    <location>
        <begin position="148"/>
        <end position="183"/>
    </location>
</feature>
<feature type="compositionally biased region" description="Low complexity" evidence="1">
    <location>
        <begin position="1"/>
        <end position="12"/>
    </location>
</feature>
<feature type="compositionally biased region" description="Low complexity" evidence="1">
    <location>
        <begin position="75"/>
        <end position="92"/>
    </location>
</feature>